<sequence length="37" mass="4536">MKWILKTIRQILMIPAFLSIYLALAIIEHRERRRGRK</sequence>
<protein>
    <submittedName>
        <fullName evidence="2">Chitin synthase regulator</fullName>
    </submittedName>
</protein>
<feature type="transmembrane region" description="Helical" evidence="1">
    <location>
        <begin position="6"/>
        <end position="27"/>
    </location>
</feature>
<keyword evidence="1" id="KW-0472">Membrane</keyword>
<keyword evidence="1" id="KW-1133">Transmembrane helix</keyword>
<name>A0A8S5VBZ8_9CAUD</name>
<evidence type="ECO:0000256" key="1">
    <source>
        <dbReference type="SAM" id="Phobius"/>
    </source>
</evidence>
<proteinExistence type="predicted"/>
<dbReference type="EMBL" id="BK016238">
    <property type="protein sequence ID" value="DAG04131.1"/>
    <property type="molecule type" value="Genomic_DNA"/>
</dbReference>
<organism evidence="2">
    <name type="scientific">Siphoviridae sp. ctmJp3</name>
    <dbReference type="NCBI Taxonomy" id="2825650"/>
    <lineage>
        <taxon>Viruses</taxon>
        <taxon>Duplodnaviria</taxon>
        <taxon>Heunggongvirae</taxon>
        <taxon>Uroviricota</taxon>
        <taxon>Caudoviricetes</taxon>
    </lineage>
</organism>
<reference evidence="2" key="1">
    <citation type="journal article" date="2021" name="Proc. Natl. Acad. Sci. U.S.A.">
        <title>A Catalog of Tens of Thousands of Viruses from Human Metagenomes Reveals Hidden Associations with Chronic Diseases.</title>
        <authorList>
            <person name="Tisza M.J."/>
            <person name="Buck C.B."/>
        </authorList>
    </citation>
    <scope>NUCLEOTIDE SEQUENCE</scope>
    <source>
        <strain evidence="2">CtmJp3</strain>
    </source>
</reference>
<evidence type="ECO:0000313" key="2">
    <source>
        <dbReference type="EMBL" id="DAG04131.1"/>
    </source>
</evidence>
<keyword evidence="1" id="KW-0812">Transmembrane</keyword>
<accession>A0A8S5VBZ8</accession>